<evidence type="ECO:0000313" key="3">
    <source>
        <dbReference type="Proteomes" id="UP000004750"/>
    </source>
</evidence>
<dbReference type="HOGENOM" id="CLU_404760_0_0_6"/>
<protein>
    <submittedName>
        <fullName evidence="2">Uncharacterized protein</fullName>
    </submittedName>
</protein>
<name>G9ZDM1_9GAMM</name>
<feature type="transmembrane region" description="Helical" evidence="1">
    <location>
        <begin position="75"/>
        <end position="103"/>
    </location>
</feature>
<proteinExistence type="predicted"/>
<sequence>MFEFGRRQEEDVHRLVQRALFDEVFADGAGGAAEWQGEAGGLVVFDVIQRGVGTRQADEFLQEEAQSGRCARQQFAFAGVHGAFFVPVLVVVGAVVLACHHLYLGKDGLRHFQPGRVVGVKIDFAVAVLSEEADEIVAHVRVGIKRGVQAFGVVVARIDEFGMGAQAARELPHGAVDGTGFGFDDADEAVEGVLGTGGFEQVEDVTQDAVEQGLRERDGDVWQKVGSAEVVNVLQDAPAFDESFAGVVDSVVATEFEQVVVKVVHPAGRQFADPGVARKTAVFDEGVEAGGVAQRRERQSPGIDAHSVLVAVDIAVFFAEPRVVQRRQPHQRKGVVERLVEACCAEFPGERGDGVGEAFGGFIPRPARCEAGDRARLQEVERAAFVGPFDILRKAEVGFGLARQCCNLHRLRRFDGGAGLLHRRQVDGACAGERLRFGGDALAADAAVFIHAVFVHRGFTGDDGFAEAEGGIDEDGVEVAAHGVNGEGDACCTVCRHIHHLLDDNRHCRAFMCHTEALAVRQDFGIPQAEPALFDSGDEGVRAMYVEQGVVQAGKGSAGQVFGAAGGAHRKIAFRMGGLQDVELRGEHVRQGLGGKVGGDGGTLCLRVAVCGEQGGNLRLIGDEPGAISVGRQDDAVRYGQSGLGGTSKAKAFATNAGDIKRFGGGECEQHGDVLMGCG</sequence>
<dbReference type="AlphaFoldDB" id="G9ZDM1"/>
<keyword evidence="1" id="KW-0472">Membrane</keyword>
<dbReference type="Proteomes" id="UP000004750">
    <property type="component" value="Unassembled WGS sequence"/>
</dbReference>
<keyword evidence="1" id="KW-1133">Transmembrane helix</keyword>
<dbReference type="STRING" id="797473.HMPREF9080_00854"/>
<keyword evidence="1" id="KW-0812">Transmembrane</keyword>
<organism evidence="2 3">
    <name type="scientific">Cardiobacterium valvarum F0432</name>
    <dbReference type="NCBI Taxonomy" id="797473"/>
    <lineage>
        <taxon>Bacteria</taxon>
        <taxon>Pseudomonadati</taxon>
        <taxon>Pseudomonadota</taxon>
        <taxon>Gammaproteobacteria</taxon>
        <taxon>Cardiobacteriales</taxon>
        <taxon>Cardiobacteriaceae</taxon>
        <taxon>Cardiobacterium</taxon>
    </lineage>
</organism>
<comment type="caution">
    <text evidence="2">The sequence shown here is derived from an EMBL/GenBank/DDBJ whole genome shotgun (WGS) entry which is preliminary data.</text>
</comment>
<gene>
    <name evidence="2" type="ORF">HMPREF9080_00854</name>
</gene>
<reference evidence="2 3" key="1">
    <citation type="submission" date="2011-08" db="EMBL/GenBank/DDBJ databases">
        <authorList>
            <person name="Weinstock G."/>
            <person name="Sodergren E."/>
            <person name="Clifton S."/>
            <person name="Fulton L."/>
            <person name="Fulton B."/>
            <person name="Courtney L."/>
            <person name="Fronick C."/>
            <person name="Harrison M."/>
            <person name="Strong C."/>
            <person name="Farmer C."/>
            <person name="Delahaunty K."/>
            <person name="Markovic C."/>
            <person name="Hall O."/>
            <person name="Minx P."/>
            <person name="Tomlinson C."/>
            <person name="Mitreva M."/>
            <person name="Hou S."/>
            <person name="Chen J."/>
            <person name="Wollam A."/>
            <person name="Pepin K.H."/>
            <person name="Johnson M."/>
            <person name="Bhonagiri V."/>
            <person name="Zhang X."/>
            <person name="Suruliraj S."/>
            <person name="Warren W."/>
            <person name="Chinwalla A."/>
            <person name="Mardis E.R."/>
            <person name="Wilson R.K."/>
        </authorList>
    </citation>
    <scope>NUCLEOTIDE SEQUENCE [LARGE SCALE GENOMIC DNA]</scope>
    <source>
        <strain evidence="2 3">F0432</strain>
    </source>
</reference>
<evidence type="ECO:0000256" key="1">
    <source>
        <dbReference type="SAM" id="Phobius"/>
    </source>
</evidence>
<evidence type="ECO:0000313" key="2">
    <source>
        <dbReference type="EMBL" id="EHM55346.1"/>
    </source>
</evidence>
<dbReference type="EMBL" id="AGCM01000042">
    <property type="protein sequence ID" value="EHM55346.1"/>
    <property type="molecule type" value="Genomic_DNA"/>
</dbReference>
<accession>G9ZDM1</accession>